<feature type="signal peptide" evidence="1">
    <location>
        <begin position="1"/>
        <end position="21"/>
    </location>
</feature>
<dbReference type="Proteomes" id="UP000220192">
    <property type="component" value="Unassembled WGS sequence"/>
</dbReference>
<dbReference type="PROSITE" id="PS51257">
    <property type="entry name" value="PROKAR_LIPOPROTEIN"/>
    <property type="match status" value="1"/>
</dbReference>
<reference evidence="2 3" key="1">
    <citation type="submission" date="2017-09" db="EMBL/GenBank/DDBJ databases">
        <title>Large-scale bioinformatics analysis of Bacillus genomes uncovers conserved roles of natural products in bacterial physiology.</title>
        <authorList>
            <consortium name="Agbiome Team Llc"/>
            <person name="Bleich R.M."/>
            <person name="Grubbs K.J."/>
            <person name="Santa Maria K.C."/>
            <person name="Allen S.E."/>
            <person name="Farag S."/>
            <person name="Shank E.A."/>
            <person name="Bowers A."/>
        </authorList>
    </citation>
    <scope>NUCLEOTIDE SEQUENCE [LARGE SCALE GENOMIC DNA]</scope>
    <source>
        <strain evidence="2 3">AFS095574</strain>
    </source>
</reference>
<evidence type="ECO:0000313" key="3">
    <source>
        <dbReference type="Proteomes" id="UP000220192"/>
    </source>
</evidence>
<keyword evidence="2" id="KW-0418">Kinase</keyword>
<keyword evidence="2" id="KW-0808">Transferase</keyword>
<feature type="chain" id="PRO_5038750411" evidence="1">
    <location>
        <begin position="22"/>
        <end position="199"/>
    </location>
</feature>
<dbReference type="AlphaFoldDB" id="A0A2A7D4B0"/>
<evidence type="ECO:0000256" key="1">
    <source>
        <dbReference type="SAM" id="SignalP"/>
    </source>
</evidence>
<dbReference type="RefSeq" id="WP_097841660.1">
    <property type="nucleotide sequence ID" value="NZ_NVLX01000025.1"/>
</dbReference>
<keyword evidence="1" id="KW-0732">Signal</keyword>
<name>A0A2A7D4B0_BACAN</name>
<dbReference type="GO" id="GO:0016301">
    <property type="term" value="F:kinase activity"/>
    <property type="evidence" value="ECO:0007669"/>
    <property type="project" value="UniProtKB-KW"/>
</dbReference>
<accession>A0A2A7D4B0</accession>
<protein>
    <submittedName>
        <fullName evidence="2">Histidine kinase</fullName>
    </submittedName>
</protein>
<sequence length="199" mass="22798">MRIKLLSILFLLFLTSCNPLKNNEVAIVEPYKLTEEQSSILKMTPFQEGNSMFYNVTLKNEKDEIHATIDYYQNGKKTKEIAYIATSHFSKKKVKLSFIPPHFQFDKDIQEKGQWYMNIDGGSTLVPQESLLGINSSATTTIQSTKNLKYNQKTILAAVIQTNKETVSVPTIDEDSSIDILLKENEHVYLFSIELKKEH</sequence>
<proteinExistence type="predicted"/>
<organism evidence="2 3">
    <name type="scientific">Bacillus anthracis</name>
    <name type="common">anthrax bacterium</name>
    <dbReference type="NCBI Taxonomy" id="1392"/>
    <lineage>
        <taxon>Bacteria</taxon>
        <taxon>Bacillati</taxon>
        <taxon>Bacillota</taxon>
        <taxon>Bacilli</taxon>
        <taxon>Bacillales</taxon>
        <taxon>Bacillaceae</taxon>
        <taxon>Bacillus</taxon>
        <taxon>Bacillus cereus group</taxon>
    </lineage>
</organism>
<evidence type="ECO:0000313" key="2">
    <source>
        <dbReference type="EMBL" id="PDZ14797.1"/>
    </source>
</evidence>
<comment type="caution">
    <text evidence="2">The sequence shown here is derived from an EMBL/GenBank/DDBJ whole genome shotgun (WGS) entry which is preliminary data.</text>
</comment>
<dbReference type="EMBL" id="NVLX01000025">
    <property type="protein sequence ID" value="PDZ14797.1"/>
    <property type="molecule type" value="Genomic_DNA"/>
</dbReference>
<gene>
    <name evidence="2" type="ORF">CON16_23125</name>
</gene>